<comment type="similarity">
    <text evidence="2">Belongs to the bacterial solute-binding protein 8 family.</text>
</comment>
<evidence type="ECO:0000256" key="4">
    <source>
        <dbReference type="ARBA" id="ARBA00022729"/>
    </source>
</evidence>
<evidence type="ECO:0000256" key="2">
    <source>
        <dbReference type="ARBA" id="ARBA00008814"/>
    </source>
</evidence>
<dbReference type="Proteomes" id="UP000001409">
    <property type="component" value="Chromosome"/>
</dbReference>
<dbReference type="KEGG" id="cef:CE0881"/>
<protein>
    <submittedName>
        <fullName evidence="6">Putative iron transport protein</fullName>
    </submittedName>
</protein>
<dbReference type="InterPro" id="IPR033870">
    <property type="entry name" value="FatB"/>
</dbReference>
<dbReference type="InterPro" id="IPR051313">
    <property type="entry name" value="Bact_iron-sidero_bind"/>
</dbReference>
<dbReference type="Pfam" id="PF01497">
    <property type="entry name" value="Peripla_BP_2"/>
    <property type="match status" value="1"/>
</dbReference>
<dbReference type="CDD" id="cd01140">
    <property type="entry name" value="FatB"/>
    <property type="match status" value="1"/>
</dbReference>
<dbReference type="PROSITE" id="PS50983">
    <property type="entry name" value="FE_B12_PBP"/>
    <property type="match status" value="1"/>
</dbReference>
<name>Q8FR80_COREF</name>
<dbReference type="InterPro" id="IPR002491">
    <property type="entry name" value="ABC_transptr_periplasmic_BD"/>
</dbReference>
<evidence type="ECO:0000259" key="5">
    <source>
        <dbReference type="PROSITE" id="PS50983"/>
    </source>
</evidence>
<dbReference type="HOGENOM" id="CLU_038034_3_1_11"/>
<dbReference type="EMBL" id="BA000035">
    <property type="protein sequence ID" value="BAC17691.1"/>
    <property type="molecule type" value="Genomic_DNA"/>
</dbReference>
<dbReference type="Gene3D" id="3.40.50.1980">
    <property type="entry name" value="Nitrogenase molybdenum iron protein domain"/>
    <property type="match status" value="2"/>
</dbReference>
<dbReference type="SUPFAM" id="SSF53807">
    <property type="entry name" value="Helical backbone' metal receptor"/>
    <property type="match status" value="1"/>
</dbReference>
<keyword evidence="4" id="KW-0732">Signal</keyword>
<dbReference type="PANTHER" id="PTHR30532:SF28">
    <property type="entry name" value="PETROBACTIN-BINDING PROTEIN YCLQ"/>
    <property type="match status" value="1"/>
</dbReference>
<dbReference type="GO" id="GO:1901678">
    <property type="term" value="P:iron coordination entity transport"/>
    <property type="evidence" value="ECO:0007669"/>
    <property type="project" value="UniProtKB-ARBA"/>
</dbReference>
<dbReference type="STRING" id="196164.gene:10741285"/>
<sequence>MDRSAVRWVPGVACRGNAYNKLRASTGPLLKTVQVIELMARACKTEKDVMVNSRFKLVSIATVAALALVGCSSSAEETTGETTAAAAAEVITIEDNHGPKEITSTETVAATDNRAFELLDRWGVDLVAAPVPLVPFTVTNYKENPEIADLGTHREPDLEALAAAQPDLVINGQRFAQYYDDIVSLAPGATVVELDPRDGEPLDQELIRQAETLGQIFGEEEDAATLVEDFNTALERAKSAYAEISDQTVMAVNVSGGNIGYIAPSVGRTFGPIFDLVGLTPALEVANASNDHEGDDINVEAIAQANPDIILVMDRDAGTETRNEADFTPAEQIITNSEVMANVTAIKDGKVFIAPADTYTNENIITYTEILNGMADLFEEAAQK</sequence>
<dbReference type="AlphaFoldDB" id="Q8FR80"/>
<dbReference type="PANTHER" id="PTHR30532">
    <property type="entry name" value="IRON III DICITRATE-BINDING PERIPLASMIC PROTEIN"/>
    <property type="match status" value="1"/>
</dbReference>
<comment type="subcellular location">
    <subcellularLocation>
        <location evidence="1">Cell envelope</location>
    </subcellularLocation>
</comment>
<evidence type="ECO:0000313" key="7">
    <source>
        <dbReference type="Proteomes" id="UP000001409"/>
    </source>
</evidence>
<feature type="domain" description="Fe/B12 periplasmic-binding" evidence="5">
    <location>
        <begin position="107"/>
        <end position="382"/>
    </location>
</feature>
<evidence type="ECO:0000313" key="6">
    <source>
        <dbReference type="EMBL" id="BAC17691.1"/>
    </source>
</evidence>
<dbReference type="GO" id="GO:0030288">
    <property type="term" value="C:outer membrane-bounded periplasmic space"/>
    <property type="evidence" value="ECO:0007669"/>
    <property type="project" value="TreeGrafter"/>
</dbReference>
<evidence type="ECO:0000256" key="3">
    <source>
        <dbReference type="ARBA" id="ARBA00022448"/>
    </source>
</evidence>
<keyword evidence="3" id="KW-0813">Transport</keyword>
<accession>Q8FR80</accession>
<keyword evidence="7" id="KW-1185">Reference proteome</keyword>
<evidence type="ECO:0000256" key="1">
    <source>
        <dbReference type="ARBA" id="ARBA00004196"/>
    </source>
</evidence>
<organism evidence="6 7">
    <name type="scientific">Corynebacterium efficiens (strain DSM 44549 / YS-314 / AJ 12310 / JCM 11189 / NBRC 100395)</name>
    <dbReference type="NCBI Taxonomy" id="196164"/>
    <lineage>
        <taxon>Bacteria</taxon>
        <taxon>Bacillati</taxon>
        <taxon>Actinomycetota</taxon>
        <taxon>Actinomycetes</taxon>
        <taxon>Mycobacteriales</taxon>
        <taxon>Corynebacteriaceae</taxon>
        <taxon>Corynebacterium</taxon>
    </lineage>
</organism>
<reference evidence="6 7" key="1">
    <citation type="journal article" date="2003" name="Genome Res.">
        <title>Comparative complete genome sequence analysis of the amino acid replacements responsible for the thermostability of Corynebacterium efficiens.</title>
        <authorList>
            <person name="Nishio Y."/>
            <person name="Nakamura Y."/>
            <person name="Kawarabayasi Y."/>
            <person name="Usuda Y."/>
            <person name="Kimura E."/>
            <person name="Sugimoto S."/>
            <person name="Matsui K."/>
            <person name="Yamagishi A."/>
            <person name="Kikuchi H."/>
            <person name="Ikeo K."/>
            <person name="Gojobori T."/>
        </authorList>
    </citation>
    <scope>NUCLEOTIDE SEQUENCE [LARGE SCALE GENOMIC DNA]</scope>
    <source>
        <strain evidence="7">DSM 44549 / YS-314 / AJ 12310 / JCM 11189 / NBRC 100395</strain>
    </source>
</reference>
<proteinExistence type="inferred from homology"/>
<dbReference type="eggNOG" id="COG4607">
    <property type="taxonomic scope" value="Bacteria"/>
</dbReference>